<comment type="caution">
    <text evidence="4">The sequence shown here is derived from an EMBL/GenBank/DDBJ whole genome shotgun (WGS) entry which is preliminary data.</text>
</comment>
<name>A0A6V7UUS5_MELEN</name>
<evidence type="ECO:0000313" key="7">
    <source>
        <dbReference type="Proteomes" id="UP000580250"/>
    </source>
</evidence>
<dbReference type="GO" id="GO:1990904">
    <property type="term" value="C:ribonucleoprotein complex"/>
    <property type="evidence" value="ECO:0007669"/>
    <property type="project" value="UniProtKB-KW"/>
</dbReference>
<dbReference type="Gene3D" id="2.20.28.120">
    <property type="entry name" value="Ribosomal protein L33"/>
    <property type="match status" value="1"/>
</dbReference>
<comment type="similarity">
    <text evidence="1">Belongs to the bacterial ribosomal protein bL33 family.</text>
</comment>
<evidence type="ECO:0000313" key="5">
    <source>
        <dbReference type="EMBL" id="CAD2183675.1"/>
    </source>
</evidence>
<evidence type="ECO:0000313" key="4">
    <source>
        <dbReference type="EMBL" id="CAD2165332.1"/>
    </source>
</evidence>
<evidence type="ECO:0000313" key="6">
    <source>
        <dbReference type="EMBL" id="CAD2190087.1"/>
    </source>
</evidence>
<evidence type="ECO:0000256" key="3">
    <source>
        <dbReference type="ARBA" id="ARBA00023274"/>
    </source>
</evidence>
<dbReference type="EMBL" id="CAJEWN010000109">
    <property type="protein sequence ID" value="CAD2165332.1"/>
    <property type="molecule type" value="Genomic_DNA"/>
</dbReference>
<evidence type="ECO:0000256" key="2">
    <source>
        <dbReference type="ARBA" id="ARBA00022980"/>
    </source>
</evidence>
<reference evidence="4 7" key="1">
    <citation type="submission" date="2020-08" db="EMBL/GenBank/DDBJ databases">
        <authorList>
            <person name="Koutsovoulos G."/>
            <person name="Danchin GJ E."/>
        </authorList>
    </citation>
    <scope>NUCLEOTIDE SEQUENCE [LARGE SCALE GENOMIC DNA]</scope>
</reference>
<evidence type="ECO:0000256" key="1">
    <source>
        <dbReference type="ARBA" id="ARBA00007596"/>
    </source>
</evidence>
<dbReference type="InterPro" id="IPR038584">
    <property type="entry name" value="Ribosomal_bL33_sf"/>
</dbReference>
<sequence length="70" mass="8121">MAKKTKYLVVRLVSVISNTAKVWVRMRESPESKGIFYDPAVGKEVLYVEKEHIKGRESLPLRVKERFGLE</sequence>
<dbReference type="AlphaFoldDB" id="A0A6V7UUS5"/>
<proteinExistence type="inferred from homology"/>
<dbReference type="EMBL" id="CAJEWN010000476">
    <property type="protein sequence ID" value="CAD2183675.1"/>
    <property type="molecule type" value="Genomic_DNA"/>
</dbReference>
<protein>
    <submittedName>
        <fullName evidence="4">Uncharacterized protein</fullName>
    </submittedName>
</protein>
<gene>
    <name evidence="4" type="ORF">MENT_LOCUS17114</name>
    <name evidence="5" type="ORF">MENT_LOCUS35987</name>
    <name evidence="6" type="ORF">MENT_LOCUS42847</name>
</gene>
<dbReference type="EMBL" id="CAJEWN010000786">
    <property type="protein sequence ID" value="CAD2190087.1"/>
    <property type="molecule type" value="Genomic_DNA"/>
</dbReference>
<organism evidence="4 7">
    <name type="scientific">Meloidogyne enterolobii</name>
    <name type="common">Root-knot nematode worm</name>
    <name type="synonym">Meloidogyne mayaguensis</name>
    <dbReference type="NCBI Taxonomy" id="390850"/>
    <lineage>
        <taxon>Eukaryota</taxon>
        <taxon>Metazoa</taxon>
        <taxon>Ecdysozoa</taxon>
        <taxon>Nematoda</taxon>
        <taxon>Chromadorea</taxon>
        <taxon>Rhabditida</taxon>
        <taxon>Tylenchina</taxon>
        <taxon>Tylenchomorpha</taxon>
        <taxon>Tylenchoidea</taxon>
        <taxon>Meloidogynidae</taxon>
        <taxon>Meloidogyninae</taxon>
        <taxon>Meloidogyne</taxon>
    </lineage>
</organism>
<dbReference type="GO" id="GO:0005840">
    <property type="term" value="C:ribosome"/>
    <property type="evidence" value="ECO:0007669"/>
    <property type="project" value="UniProtKB-KW"/>
</dbReference>
<keyword evidence="3" id="KW-0687">Ribonucleoprotein</keyword>
<keyword evidence="2" id="KW-0689">Ribosomal protein</keyword>
<dbReference type="OrthoDB" id="275534at2759"/>
<accession>A0A6V7UUS5</accession>
<dbReference type="Proteomes" id="UP000580250">
    <property type="component" value="Unassembled WGS sequence"/>
</dbReference>